<protein>
    <recommendedName>
        <fullName evidence="3">DUF4283 domain-containing protein</fullName>
    </recommendedName>
</protein>
<dbReference type="EMBL" id="JAIVGD010000028">
    <property type="protein sequence ID" value="KAH0737593.1"/>
    <property type="molecule type" value="Genomic_DNA"/>
</dbReference>
<organism evidence="1 2">
    <name type="scientific">Solanum tuberosum</name>
    <name type="common">Potato</name>
    <dbReference type="NCBI Taxonomy" id="4113"/>
    <lineage>
        <taxon>Eukaryota</taxon>
        <taxon>Viridiplantae</taxon>
        <taxon>Streptophyta</taxon>
        <taxon>Embryophyta</taxon>
        <taxon>Tracheophyta</taxon>
        <taxon>Spermatophyta</taxon>
        <taxon>Magnoliopsida</taxon>
        <taxon>eudicotyledons</taxon>
        <taxon>Gunneridae</taxon>
        <taxon>Pentapetalae</taxon>
        <taxon>asterids</taxon>
        <taxon>lamiids</taxon>
        <taxon>Solanales</taxon>
        <taxon>Solanaceae</taxon>
        <taxon>Solanoideae</taxon>
        <taxon>Solaneae</taxon>
        <taxon>Solanum</taxon>
    </lineage>
</organism>
<proteinExistence type="predicted"/>
<evidence type="ECO:0008006" key="3">
    <source>
        <dbReference type="Google" id="ProtNLM"/>
    </source>
</evidence>
<reference evidence="1 2" key="1">
    <citation type="journal article" date="2021" name="bioRxiv">
        <title>Chromosome-scale and haplotype-resolved genome assembly of a tetraploid potato cultivar.</title>
        <authorList>
            <person name="Sun H."/>
            <person name="Jiao W.-B."/>
            <person name="Krause K."/>
            <person name="Campoy J.A."/>
            <person name="Goel M."/>
            <person name="Folz-Donahue K."/>
            <person name="Kukat C."/>
            <person name="Huettel B."/>
            <person name="Schneeberger K."/>
        </authorList>
    </citation>
    <scope>NUCLEOTIDE SEQUENCE [LARGE SCALE GENOMIC DNA]</scope>
    <source>
        <strain evidence="1">SolTubOtavaFocal</strain>
        <tissue evidence="1">Leaves</tissue>
    </source>
</reference>
<dbReference type="Proteomes" id="UP000826656">
    <property type="component" value="Unassembled WGS sequence"/>
</dbReference>
<evidence type="ECO:0000313" key="1">
    <source>
        <dbReference type="EMBL" id="KAH0737593.1"/>
    </source>
</evidence>
<gene>
    <name evidence="1" type="ORF">KY290_036298</name>
</gene>
<name>A0ABQ7TT29_SOLTU</name>
<keyword evidence="2" id="KW-1185">Reference proteome</keyword>
<accession>A0ABQ7TT29</accession>
<evidence type="ECO:0000313" key="2">
    <source>
        <dbReference type="Proteomes" id="UP000826656"/>
    </source>
</evidence>
<sequence length="70" mass="8008">MAGQSWKNSAPSYHISVISRGSVKLDGYSYSMRPLIYDAKFKVEEETTQAMAWISFPDLKPTYFVKEVLL</sequence>
<comment type="caution">
    <text evidence="1">The sequence shown here is derived from an EMBL/GenBank/DDBJ whole genome shotgun (WGS) entry which is preliminary data.</text>
</comment>